<evidence type="ECO:0000313" key="4">
    <source>
        <dbReference type="Proteomes" id="UP000559256"/>
    </source>
</evidence>
<reference evidence="3 4" key="1">
    <citation type="journal article" date="2020" name="ISME J.">
        <title>Uncovering the hidden diversity of litter-decomposition mechanisms in mushroom-forming fungi.</title>
        <authorList>
            <person name="Floudas D."/>
            <person name="Bentzer J."/>
            <person name="Ahren D."/>
            <person name="Johansson T."/>
            <person name="Persson P."/>
            <person name="Tunlid A."/>
        </authorList>
    </citation>
    <scope>NUCLEOTIDE SEQUENCE [LARGE SCALE GENOMIC DNA]</scope>
    <source>
        <strain evidence="3 4">CBS 291.85</strain>
    </source>
</reference>
<evidence type="ECO:0000259" key="2">
    <source>
        <dbReference type="Pfam" id="PF26640"/>
    </source>
</evidence>
<organism evidence="3 4">
    <name type="scientific">Tetrapyrgos nigripes</name>
    <dbReference type="NCBI Taxonomy" id="182062"/>
    <lineage>
        <taxon>Eukaryota</taxon>
        <taxon>Fungi</taxon>
        <taxon>Dikarya</taxon>
        <taxon>Basidiomycota</taxon>
        <taxon>Agaricomycotina</taxon>
        <taxon>Agaricomycetes</taxon>
        <taxon>Agaricomycetidae</taxon>
        <taxon>Agaricales</taxon>
        <taxon>Marasmiineae</taxon>
        <taxon>Marasmiaceae</taxon>
        <taxon>Tetrapyrgos</taxon>
    </lineage>
</organism>
<comment type="caution">
    <text evidence="3">The sequence shown here is derived from an EMBL/GenBank/DDBJ whole genome shotgun (WGS) entry which is preliminary data.</text>
</comment>
<dbReference type="PANTHER" id="PTHR10622:SF10">
    <property type="entry name" value="HET DOMAIN-CONTAINING PROTEIN"/>
    <property type="match status" value="1"/>
</dbReference>
<dbReference type="Pfam" id="PF06985">
    <property type="entry name" value="HET"/>
    <property type="match status" value="1"/>
</dbReference>
<evidence type="ECO:0000313" key="3">
    <source>
        <dbReference type="EMBL" id="KAF5357462.1"/>
    </source>
</evidence>
<dbReference type="Pfam" id="PF26640">
    <property type="entry name" value="DUF8212"/>
    <property type="match status" value="1"/>
</dbReference>
<keyword evidence="4" id="KW-1185">Reference proteome</keyword>
<proteinExistence type="predicted"/>
<dbReference type="PANTHER" id="PTHR10622">
    <property type="entry name" value="HET DOMAIN-CONTAINING PROTEIN"/>
    <property type="match status" value="1"/>
</dbReference>
<sequence length="657" mass="73896">MQFLTDIPPYVILSHTWENEEITFQDIHDLKVAKSKPGFAKVQNACARARRYNFDWIWIDSCCINKESSAELSEAINSMYEYYEDAQACYVYLCDVSAEHHPRNPNSTFRDSRWFKRGWTLQELIAPLRVMFLDKDWKRIGTRRSLCDVVSAITTIPMEVFRGRDISEYSVAQRMSWAALRETTRPEDQAYCLMGLFGISMAPIYEEGGMKAFMRLQQEIIRISDDRSIFAWTASPSSHDEERGLLARSPYEFRMSGEVKASETDSVGNWSAYSFGNDGLHIHLPLESIPDDSLHISDIDSDIKSTVFLASLLCQSITDSSYMPAASSLDDVRELTVRENRFPRPIRRANSDWQLGALNGIIAYHVELLPSAQHFTCTRDTPLTRYYGPRSAFVDLDWPNPTARTTLVYESPSTGEIFAVGLVPHFDDEDRLSYFLKLSQSDSTDGALDCDPKVDTIVQQLGSGAYVSVTCELRGGLLDTSSIVELEVDYTPNGSPEINFFARALRQPDAGFMVPLQLYRRSCSIPDLTEPLQLKEIFPHDFFSQTFEDLAYVTVSNADNDGDNSPNGSGSSDYRLLTYTALGRTPSTVCVAVGLHTSGAWSNVSLPGEGHHWDLTAVSSSTIRLSPRSDTGPIAYIASRTNLQLGSYLLCLDWKER</sequence>
<evidence type="ECO:0008006" key="5">
    <source>
        <dbReference type="Google" id="ProtNLM"/>
    </source>
</evidence>
<gene>
    <name evidence="3" type="ORF">D9758_012541</name>
</gene>
<feature type="domain" description="Heterokaryon incompatibility" evidence="1">
    <location>
        <begin position="10"/>
        <end position="100"/>
    </location>
</feature>
<accession>A0A8H5G322</accession>
<evidence type="ECO:0000259" key="1">
    <source>
        <dbReference type="Pfam" id="PF06985"/>
    </source>
</evidence>
<dbReference type="Proteomes" id="UP000559256">
    <property type="component" value="Unassembled WGS sequence"/>
</dbReference>
<dbReference type="InterPro" id="IPR058525">
    <property type="entry name" value="DUF8212"/>
</dbReference>
<dbReference type="AlphaFoldDB" id="A0A8H5G322"/>
<dbReference type="InterPro" id="IPR010730">
    <property type="entry name" value="HET"/>
</dbReference>
<feature type="domain" description="DUF8212" evidence="2">
    <location>
        <begin position="211"/>
        <end position="277"/>
    </location>
</feature>
<protein>
    <recommendedName>
        <fullName evidence="5">HET-domain-containing protein</fullName>
    </recommendedName>
</protein>
<dbReference type="EMBL" id="JAACJM010000051">
    <property type="protein sequence ID" value="KAF5357462.1"/>
    <property type="molecule type" value="Genomic_DNA"/>
</dbReference>
<name>A0A8H5G322_9AGAR</name>